<organism evidence="1 2">
    <name type="scientific">Pistacia atlantica</name>
    <dbReference type="NCBI Taxonomy" id="434234"/>
    <lineage>
        <taxon>Eukaryota</taxon>
        <taxon>Viridiplantae</taxon>
        <taxon>Streptophyta</taxon>
        <taxon>Embryophyta</taxon>
        <taxon>Tracheophyta</taxon>
        <taxon>Spermatophyta</taxon>
        <taxon>Magnoliopsida</taxon>
        <taxon>eudicotyledons</taxon>
        <taxon>Gunneridae</taxon>
        <taxon>Pentapetalae</taxon>
        <taxon>rosids</taxon>
        <taxon>malvids</taxon>
        <taxon>Sapindales</taxon>
        <taxon>Anacardiaceae</taxon>
        <taxon>Pistacia</taxon>
    </lineage>
</organism>
<protein>
    <submittedName>
        <fullName evidence="1">Uncharacterized protein</fullName>
    </submittedName>
</protein>
<keyword evidence="2" id="KW-1185">Reference proteome</keyword>
<sequence>MVSMEIVCTVHSACAVHRQNQVNVAPVSVAEPCPQMVTISNLGTGGLTDSIKTFGVLIEFALMSYFIAFPCVSIVNGLVSVYSATLYDCIL</sequence>
<accession>A0ACC0ZV15</accession>
<proteinExistence type="predicted"/>
<name>A0ACC0ZV15_9ROSI</name>
<reference evidence="2" key="1">
    <citation type="journal article" date="2023" name="G3 (Bethesda)">
        <title>Genome assembly and association tests identify interacting loci associated with vigor, precocity, and sex in interspecific pistachio rootstocks.</title>
        <authorList>
            <person name="Palmer W."/>
            <person name="Jacygrad E."/>
            <person name="Sagayaradj S."/>
            <person name="Cavanaugh K."/>
            <person name="Han R."/>
            <person name="Bertier L."/>
            <person name="Beede B."/>
            <person name="Kafkas S."/>
            <person name="Golino D."/>
            <person name="Preece J."/>
            <person name="Michelmore R."/>
        </authorList>
    </citation>
    <scope>NUCLEOTIDE SEQUENCE [LARGE SCALE GENOMIC DNA]</scope>
</reference>
<gene>
    <name evidence="1" type="ORF">Patl1_33931</name>
</gene>
<comment type="caution">
    <text evidence="1">The sequence shown here is derived from an EMBL/GenBank/DDBJ whole genome shotgun (WGS) entry which is preliminary data.</text>
</comment>
<dbReference type="Proteomes" id="UP001164250">
    <property type="component" value="Chromosome 15"/>
</dbReference>
<evidence type="ECO:0000313" key="1">
    <source>
        <dbReference type="EMBL" id="KAJ0076424.1"/>
    </source>
</evidence>
<evidence type="ECO:0000313" key="2">
    <source>
        <dbReference type="Proteomes" id="UP001164250"/>
    </source>
</evidence>
<dbReference type="EMBL" id="CM047910">
    <property type="protein sequence ID" value="KAJ0076424.1"/>
    <property type="molecule type" value="Genomic_DNA"/>
</dbReference>